<accession>A0AAJ7TLX9</accession>
<dbReference type="GO" id="GO:0000972">
    <property type="term" value="P:transcription-dependent tethering of RNA polymerase II gene DNA at nuclear periphery"/>
    <property type="evidence" value="ECO:0007669"/>
    <property type="project" value="TreeGrafter"/>
</dbReference>
<evidence type="ECO:0000256" key="1">
    <source>
        <dbReference type="ARBA" id="ARBA00004259"/>
    </source>
</evidence>
<gene>
    <name evidence="11" type="primary">NUP133</name>
</gene>
<proteinExistence type="inferred from homology"/>
<organism evidence="10 11">
    <name type="scientific">Petromyzon marinus</name>
    <name type="common">Sea lamprey</name>
    <dbReference type="NCBI Taxonomy" id="7757"/>
    <lineage>
        <taxon>Eukaryota</taxon>
        <taxon>Metazoa</taxon>
        <taxon>Chordata</taxon>
        <taxon>Craniata</taxon>
        <taxon>Vertebrata</taxon>
        <taxon>Cyclostomata</taxon>
        <taxon>Hyperoartia</taxon>
        <taxon>Petromyzontiformes</taxon>
        <taxon>Petromyzontidae</taxon>
        <taxon>Petromyzon</taxon>
    </lineage>
</organism>
<keyword evidence="6" id="KW-0811">Translocation</keyword>
<dbReference type="Gene3D" id="1.25.40.700">
    <property type="match status" value="1"/>
</dbReference>
<protein>
    <submittedName>
        <fullName evidence="11">Nuclear pore complex protein Nup133</fullName>
    </submittedName>
</protein>
<name>A0AAJ7TLX9_PETMA</name>
<feature type="region of interest" description="Disordered" evidence="8">
    <location>
        <begin position="28"/>
        <end position="57"/>
    </location>
</feature>
<dbReference type="SUPFAM" id="SSF117289">
    <property type="entry name" value="Nucleoporin domain"/>
    <property type="match status" value="1"/>
</dbReference>
<dbReference type="Proteomes" id="UP001318040">
    <property type="component" value="Chromosome 31"/>
</dbReference>
<keyword evidence="4" id="KW-0509">mRNA transport</keyword>
<evidence type="ECO:0000256" key="5">
    <source>
        <dbReference type="ARBA" id="ARBA00022927"/>
    </source>
</evidence>
<sequence length="1238" mass="135499">MYSPRSSASRRPPSSPYVTALTRSAARRSAGAAAGRDASLLSQSQAQSPARGISPLTVSPRRSLMRRSCGVLFQPSPMLLEGSASYVLQGFGSSLSVAVMEALAMASANEELSVGLDTLGWAWLVYGDRLFIWKIGHSFLSKPSVLKELKLPPTEFSHSADLVAIHCRESTGSKDDTSAQAVSVLAASPEGVLRYWPVLMHDATFSDSVLGCGPELCHSLMRAPGNAFMLATVHGQLWVLTPVGEPGGSGGTGTTPGAGGGGGSGGVGAVAARLLGQHQGVLSGLGRRVSSMFNMLSPVAVDATMVRAQVWADDHVLYSLTSESLSKWALASDTERLVLTYDLHKSLDSMITDAIWGSDENYEEIKQRIEIKHLDLQVTDCGVVVLAAAWHRGDNQCLGYHVLLSLVDEGQQLSEDVSVEVLSYQRPLQAGEEPACRLLVPDPEGSLACLYDGGMVFMCSIVGGSGSGWLQQEKIPFCTPGDSVLGGGSVGTVPVIFSRRMGLLSLSARHATTSLLPALEASLFSNVTSTFISPMASPGPGTAETSVLESSVLRSDAGRQDEGVAALKAALLLLCRQDYVGAQAIVDEKFPTDTDGRTDSPLDVAVARLSAAMTDDFPASDPRWAQSVPEDVVGLGQSSLLLIPQLEDKLLVHKDYMNFLRQCHVLPRLASVTARSLSWPSQGAPPTGRQWAASVPTRAVLREHAEKLCAALVLKEHHSRHPALLNGAVCRALAARGDETEGGTRRRHSEALTPADLFFREVTRIEEALPALQGELEDTLSDDHLLIPDLMRSVITVNTVLRDVLQRSWQYRQQEGSLYQSEDAEGFSDEGHVPWTASGSVRELLLRQHALVLKHALPEANSAERRTLLDQLVAIADACLGAFESRLRALQYRHGLQQERQQQEQELNYAAADAEFARARSELLGAYLNLRQYERAAALAEKYSDFDVLVRLCEETNNQARLQRYMTQFADKNFSEFVFRWYMEKGKRSKLLTQPAAQHSQLNTFLIGHQHLSWPHHVHMASFTQASQTLRSLAEQEACYFMRKKTLLSLSKLSALASDMSPQDTHTLINNIDAEQDFMMYQDSLPLKLLEAKEMDVDSMRVLSANELIMMYISDDNREANEFDFKKALDLLQYIEEDCVDVDIEELKVKIFCQMLLRNDWAAMLRTDDPVRAANDSVFARLMELLLQDGLDLRLVMPAPEALLGCSSLGVLRSDPAFEFLLRANYEHFQSLSNLATS</sequence>
<dbReference type="PANTHER" id="PTHR13405:SF11">
    <property type="entry name" value="NUCLEAR PORE COMPLEX PROTEIN NUP133"/>
    <property type="match status" value="1"/>
</dbReference>
<evidence type="ECO:0000256" key="3">
    <source>
        <dbReference type="ARBA" id="ARBA00022448"/>
    </source>
</evidence>
<feature type="domain" description="Nucleoporin Nup133/Nup155-like C-terminal" evidence="9">
    <location>
        <begin position="782"/>
        <end position="1103"/>
    </location>
</feature>
<evidence type="ECO:0000256" key="2">
    <source>
        <dbReference type="ARBA" id="ARBA00005569"/>
    </source>
</evidence>
<evidence type="ECO:0000313" key="10">
    <source>
        <dbReference type="Proteomes" id="UP001318040"/>
    </source>
</evidence>
<dbReference type="InterPro" id="IPR007187">
    <property type="entry name" value="Nucleoporin_Nup133/Nup155_C"/>
</dbReference>
<feature type="compositionally biased region" description="Gly residues" evidence="8">
    <location>
        <begin position="245"/>
        <end position="264"/>
    </location>
</feature>
<comment type="similarity">
    <text evidence="2">Belongs to the nucleoporin Nup133 family.</text>
</comment>
<dbReference type="Gene3D" id="2.130.10.10">
    <property type="entry name" value="YVTN repeat-like/Quinoprotein amine dehydrogenase"/>
    <property type="match status" value="1"/>
</dbReference>
<evidence type="ECO:0000256" key="4">
    <source>
        <dbReference type="ARBA" id="ARBA00022816"/>
    </source>
</evidence>
<dbReference type="GO" id="GO:0006606">
    <property type="term" value="P:protein import into nucleus"/>
    <property type="evidence" value="ECO:0007669"/>
    <property type="project" value="TreeGrafter"/>
</dbReference>
<dbReference type="PANTHER" id="PTHR13405">
    <property type="entry name" value="NUCLEAR PORE COMPLEX PROTEIN NUP133"/>
    <property type="match status" value="1"/>
</dbReference>
<dbReference type="CTD" id="55746"/>
<keyword evidence="5" id="KW-0653">Protein transport</keyword>
<dbReference type="InterPro" id="IPR037624">
    <property type="entry name" value="Nup133-like"/>
</dbReference>
<dbReference type="KEGG" id="pmrn:116947786"/>
<keyword evidence="7" id="KW-0539">Nucleus</keyword>
<feature type="region of interest" description="Disordered" evidence="8">
    <location>
        <begin position="244"/>
        <end position="264"/>
    </location>
</feature>
<dbReference type="Pfam" id="PF03177">
    <property type="entry name" value="Nucleoporin_C"/>
    <property type="match status" value="1"/>
</dbReference>
<feature type="compositionally biased region" description="Low complexity" evidence="8">
    <location>
        <begin position="28"/>
        <end position="48"/>
    </location>
</feature>
<keyword evidence="3" id="KW-0813">Transport</keyword>
<comment type="subcellular location">
    <subcellularLocation>
        <location evidence="1">Nucleus envelope</location>
    </subcellularLocation>
</comment>
<evidence type="ECO:0000313" key="11">
    <source>
        <dbReference type="RefSeq" id="XP_032819824.1"/>
    </source>
</evidence>
<evidence type="ECO:0000256" key="7">
    <source>
        <dbReference type="ARBA" id="ARBA00023242"/>
    </source>
</evidence>
<keyword evidence="10" id="KW-1185">Reference proteome</keyword>
<dbReference type="RefSeq" id="XP_032819824.1">
    <property type="nucleotide sequence ID" value="XM_032963933.1"/>
</dbReference>
<evidence type="ECO:0000256" key="6">
    <source>
        <dbReference type="ARBA" id="ARBA00023010"/>
    </source>
</evidence>
<dbReference type="AlphaFoldDB" id="A0AAJ7TLX9"/>
<evidence type="ECO:0000256" key="8">
    <source>
        <dbReference type="SAM" id="MobiDB-lite"/>
    </source>
</evidence>
<dbReference type="GO" id="GO:0016973">
    <property type="term" value="P:poly(A)+ mRNA export from nucleus"/>
    <property type="evidence" value="ECO:0007669"/>
    <property type="project" value="TreeGrafter"/>
</dbReference>
<dbReference type="Gene3D" id="1.20.58.1380">
    <property type="match status" value="1"/>
</dbReference>
<dbReference type="GO" id="GO:0031080">
    <property type="term" value="C:nuclear pore outer ring"/>
    <property type="evidence" value="ECO:0007669"/>
    <property type="project" value="TreeGrafter"/>
</dbReference>
<evidence type="ECO:0000259" key="9">
    <source>
        <dbReference type="Pfam" id="PF03177"/>
    </source>
</evidence>
<reference evidence="11" key="1">
    <citation type="submission" date="2025-08" db="UniProtKB">
        <authorList>
            <consortium name="RefSeq"/>
        </authorList>
    </citation>
    <scope>IDENTIFICATION</scope>
    <source>
        <tissue evidence="11">Sperm</tissue>
    </source>
</reference>
<dbReference type="InterPro" id="IPR015943">
    <property type="entry name" value="WD40/YVTN_repeat-like_dom_sf"/>
</dbReference>
<dbReference type="GO" id="GO:0017056">
    <property type="term" value="F:structural constituent of nuclear pore"/>
    <property type="evidence" value="ECO:0007669"/>
    <property type="project" value="InterPro"/>
</dbReference>